<feature type="region of interest" description="Disordered" evidence="6">
    <location>
        <begin position="411"/>
        <end position="445"/>
    </location>
</feature>
<accession>A0A445H311</accession>
<dbReference type="SMR" id="A0A445H311"/>
<comment type="subcellular location">
    <subcellularLocation>
        <location evidence="1">Nucleus</location>
    </subcellularLocation>
</comment>
<gene>
    <name evidence="8" type="ORF">D0Y65_038011</name>
</gene>
<comment type="caution">
    <text evidence="8">The sequence shown here is derived from an EMBL/GenBank/DDBJ whole genome shotgun (WGS) entry which is preliminary data.</text>
</comment>
<evidence type="ECO:0000259" key="7">
    <source>
        <dbReference type="PROSITE" id="PS50863"/>
    </source>
</evidence>
<dbReference type="Pfam" id="PF02362">
    <property type="entry name" value="B3"/>
    <property type="match status" value="2"/>
</dbReference>
<protein>
    <submittedName>
        <fullName evidence="8">B3 domain-containing protein REM16</fullName>
    </submittedName>
</protein>
<dbReference type="Gramene" id="XM_028343286.1">
    <property type="protein sequence ID" value="XP_028199087.1"/>
    <property type="gene ID" value="LOC114383591"/>
</dbReference>
<keyword evidence="3" id="KW-0238">DNA-binding</keyword>
<keyword evidence="4" id="KW-0804">Transcription</keyword>
<proteinExistence type="predicted"/>
<dbReference type="Gene3D" id="2.40.330.10">
    <property type="entry name" value="DNA-binding pseudobarrel domain"/>
    <property type="match status" value="2"/>
</dbReference>
<dbReference type="PANTHER" id="PTHR31391:SF157">
    <property type="entry name" value="B3 DOMAIN-CONTAINING PROTEIN REM16"/>
    <property type="match status" value="1"/>
</dbReference>
<keyword evidence="5" id="KW-0539">Nucleus</keyword>
<keyword evidence="2" id="KW-0805">Transcription regulation</keyword>
<dbReference type="AlphaFoldDB" id="A0A445H311"/>
<evidence type="ECO:0000256" key="4">
    <source>
        <dbReference type="ARBA" id="ARBA00023163"/>
    </source>
</evidence>
<organism evidence="8 9">
    <name type="scientific">Glycine soja</name>
    <name type="common">Wild soybean</name>
    <dbReference type="NCBI Taxonomy" id="3848"/>
    <lineage>
        <taxon>Eukaryota</taxon>
        <taxon>Viridiplantae</taxon>
        <taxon>Streptophyta</taxon>
        <taxon>Embryophyta</taxon>
        <taxon>Tracheophyta</taxon>
        <taxon>Spermatophyta</taxon>
        <taxon>Magnoliopsida</taxon>
        <taxon>eudicotyledons</taxon>
        <taxon>Gunneridae</taxon>
        <taxon>Pentapetalae</taxon>
        <taxon>rosids</taxon>
        <taxon>fabids</taxon>
        <taxon>Fabales</taxon>
        <taxon>Fabaceae</taxon>
        <taxon>Papilionoideae</taxon>
        <taxon>50 kb inversion clade</taxon>
        <taxon>NPAAA clade</taxon>
        <taxon>indigoferoid/millettioid clade</taxon>
        <taxon>Phaseoleae</taxon>
        <taxon>Glycine</taxon>
        <taxon>Glycine subgen. Soja</taxon>
    </lineage>
</organism>
<feature type="domain" description="TF-B3" evidence="7">
    <location>
        <begin position="347"/>
        <end position="404"/>
    </location>
</feature>
<dbReference type="PROSITE" id="PS50863">
    <property type="entry name" value="B3"/>
    <property type="match status" value="2"/>
</dbReference>
<sequence length="445" mass="49788">MVGQNCDGCRSWEEDIYWSHFQFLHFVQFLHADYDQHLALPKTFSDNLKKKLPENVTLKGPGGVMWNIGMTTRDDTLYFGHGWEQFVKDHCLKENDFLVFKYNGESQFDVLIFNGWSLCEKAGSYFVRKCGHTEIDHAGGSLNKKRDTDNDSLEEGNIPSNAGVECALHEKSAHVNGTKEPIDVPPETPPTENTFNAGVESSGVEQFTPDGGVTLAAVPSETANGKRIRNIVSAVKHVHTKRKGRPAKWHVRERTLDWVAALEAEPVSASRSGTYEVYKSNRRPVTDDETRKIESLAKAACTDDSIYVVMKPTHVYKRFFVSIRGTWIGKHISPSSQDVILRMGKGEWIARYSYNNIRNNGGLTGGWKHFSLDSNLEEGDACVFKPAGQINNTFVIDMSIFRVVPETVPLTPMSRGTRTGTRTGTGRRGRKPATMKSIQTQLSSP</sequence>
<dbReference type="CDD" id="cd10017">
    <property type="entry name" value="B3_DNA"/>
    <property type="match status" value="2"/>
</dbReference>
<dbReference type="EMBL" id="QZWG01000014">
    <property type="protein sequence ID" value="RZB67994.1"/>
    <property type="molecule type" value="Genomic_DNA"/>
</dbReference>
<dbReference type="InterPro" id="IPR044837">
    <property type="entry name" value="REM16-like"/>
</dbReference>
<dbReference type="GO" id="GO:0005634">
    <property type="term" value="C:nucleus"/>
    <property type="evidence" value="ECO:0007669"/>
    <property type="project" value="UniProtKB-SubCell"/>
</dbReference>
<dbReference type="InterPro" id="IPR015300">
    <property type="entry name" value="DNA-bd_pseudobarrel_sf"/>
</dbReference>
<dbReference type="InterPro" id="IPR003340">
    <property type="entry name" value="B3_DNA-bd"/>
</dbReference>
<evidence type="ECO:0000256" key="6">
    <source>
        <dbReference type="SAM" id="MobiDB-lite"/>
    </source>
</evidence>
<feature type="compositionally biased region" description="Low complexity" evidence="6">
    <location>
        <begin position="415"/>
        <end position="424"/>
    </location>
</feature>
<evidence type="ECO:0000256" key="5">
    <source>
        <dbReference type="ARBA" id="ARBA00023242"/>
    </source>
</evidence>
<dbReference type="Proteomes" id="UP000289340">
    <property type="component" value="Chromosome 14"/>
</dbReference>
<feature type="compositionally biased region" description="Polar residues" evidence="6">
    <location>
        <begin position="436"/>
        <end position="445"/>
    </location>
</feature>
<name>A0A445H311_GLYSO</name>
<evidence type="ECO:0000313" key="8">
    <source>
        <dbReference type="EMBL" id="RZB67994.1"/>
    </source>
</evidence>
<feature type="domain" description="TF-B3" evidence="7">
    <location>
        <begin position="23"/>
        <end position="116"/>
    </location>
</feature>
<evidence type="ECO:0000256" key="1">
    <source>
        <dbReference type="ARBA" id="ARBA00004123"/>
    </source>
</evidence>
<dbReference type="PANTHER" id="PTHR31391">
    <property type="entry name" value="B3 DOMAIN-CONTAINING PROTEIN OS11G0197600-RELATED"/>
    <property type="match status" value="1"/>
</dbReference>
<keyword evidence="9" id="KW-1185">Reference proteome</keyword>
<reference evidence="8 9" key="1">
    <citation type="submission" date="2018-09" db="EMBL/GenBank/DDBJ databases">
        <title>A high-quality reference genome of wild soybean provides a powerful tool to mine soybean genomes.</title>
        <authorList>
            <person name="Xie M."/>
            <person name="Chung C.Y.L."/>
            <person name="Li M.-W."/>
            <person name="Wong F.-L."/>
            <person name="Chan T.-F."/>
            <person name="Lam H.-M."/>
        </authorList>
    </citation>
    <scope>NUCLEOTIDE SEQUENCE [LARGE SCALE GENOMIC DNA]</scope>
    <source>
        <strain evidence="9">cv. W05</strain>
        <tissue evidence="8">Hypocotyl of etiolated seedlings</tissue>
    </source>
</reference>
<dbReference type="SMART" id="SM01019">
    <property type="entry name" value="B3"/>
    <property type="match status" value="2"/>
</dbReference>
<dbReference type="SUPFAM" id="SSF101936">
    <property type="entry name" value="DNA-binding pseudobarrel domain"/>
    <property type="match status" value="2"/>
</dbReference>
<dbReference type="GO" id="GO:0003677">
    <property type="term" value="F:DNA binding"/>
    <property type="evidence" value="ECO:0007669"/>
    <property type="project" value="UniProtKB-KW"/>
</dbReference>
<evidence type="ECO:0000256" key="2">
    <source>
        <dbReference type="ARBA" id="ARBA00023015"/>
    </source>
</evidence>
<evidence type="ECO:0000256" key="3">
    <source>
        <dbReference type="ARBA" id="ARBA00023125"/>
    </source>
</evidence>
<evidence type="ECO:0000313" key="9">
    <source>
        <dbReference type="Proteomes" id="UP000289340"/>
    </source>
</evidence>